<dbReference type="RefSeq" id="WP_024624602.1">
    <property type="nucleotide sequence ID" value="NZ_KK036467.1"/>
</dbReference>
<name>W6T9U1_9LACO</name>
<proteinExistence type="predicted"/>
<organism evidence="1 2">
    <name type="scientific">Lactiplantibacillus fabifermentans T30PCM01</name>
    <dbReference type="NCBI Taxonomy" id="1400520"/>
    <lineage>
        <taxon>Bacteria</taxon>
        <taxon>Bacillati</taxon>
        <taxon>Bacillota</taxon>
        <taxon>Bacilli</taxon>
        <taxon>Lactobacillales</taxon>
        <taxon>Lactobacillaceae</taxon>
        <taxon>Lactiplantibacillus</taxon>
    </lineage>
</organism>
<accession>W6T9U1</accession>
<sequence length="96" mass="11118">MVIPKGREKKKMSMKFRMDSEDIDFIKKEYPDVFKMLIPYASEDEKYPFDVPDDVEEEINDAITAHILDGSSLTAADEPLTPKGLKLDNLIWKMYS</sequence>
<dbReference type="Proteomes" id="UP000019247">
    <property type="component" value="Unassembled WGS sequence"/>
</dbReference>
<protein>
    <submittedName>
        <fullName evidence="1">Uncharacterized protein</fullName>
    </submittedName>
</protein>
<dbReference type="AlphaFoldDB" id="W6T9U1"/>
<evidence type="ECO:0000313" key="2">
    <source>
        <dbReference type="Proteomes" id="UP000019247"/>
    </source>
</evidence>
<dbReference type="EMBL" id="AWWK01000014">
    <property type="protein sequence ID" value="ETY75296.1"/>
    <property type="molecule type" value="Genomic_DNA"/>
</dbReference>
<dbReference type="HOGENOM" id="CLU_2356172_0_0_9"/>
<comment type="caution">
    <text evidence="1">The sequence shown here is derived from an EMBL/GenBank/DDBJ whole genome shotgun (WGS) entry which is preliminary data.</text>
</comment>
<gene>
    <name evidence="1" type="ORF">LFAB_02850</name>
</gene>
<dbReference type="OrthoDB" id="9916166at2"/>
<reference evidence="1 2" key="1">
    <citation type="journal article" date="2014" name="Genome Announc.">
        <title>Genome Sequence of Lactobacillus fabifermentans Strain T30PCM01, Isolated from Fermenting Grape Marc.</title>
        <authorList>
            <person name="Treu L."/>
            <person name="Vendramin V."/>
            <person name="Bovo B."/>
            <person name="Giacomini A."/>
            <person name="Corich V."/>
            <person name="Campanaro S."/>
        </authorList>
    </citation>
    <scope>NUCLEOTIDE SEQUENCE [LARGE SCALE GENOMIC DNA]</scope>
    <source>
        <strain evidence="1 2">T30PCM01</strain>
    </source>
</reference>
<evidence type="ECO:0000313" key="1">
    <source>
        <dbReference type="EMBL" id="ETY75296.1"/>
    </source>
</evidence>